<keyword evidence="3" id="KW-1185">Reference proteome</keyword>
<evidence type="ECO:0000259" key="1">
    <source>
        <dbReference type="Pfam" id="PF25000"/>
    </source>
</evidence>
<dbReference type="Proteomes" id="UP000287188">
    <property type="component" value="Unassembled WGS sequence"/>
</dbReference>
<dbReference type="InterPro" id="IPR056681">
    <property type="entry name" value="DUF7779"/>
</dbReference>
<evidence type="ECO:0000313" key="3">
    <source>
        <dbReference type="Proteomes" id="UP000287188"/>
    </source>
</evidence>
<protein>
    <recommendedName>
        <fullName evidence="1">DUF7779 domain-containing protein</fullName>
    </recommendedName>
</protein>
<sequence>MKFRLKHLFSLAMLKQAFLFVHRPRLPRLFRRIVHIPYETLLAYRQASGYIRIAPTSPATYRELYRVQKSKLAQGENEFIKEHLLLATTTTLAIDRLRQRYPEAVELLILCAFMGPDAIPEKIIFQCAHYLPTSLRTLTHNQTRWRMSTATLRNYVLLRRHAHTGTLTMPRLIQELIRATQTQAEQVRWAEYIINLTASSFSNERQASSMLNRLIFPTRCKLSATSKTGTSNPSKPAPCSIR</sequence>
<dbReference type="Pfam" id="PF25000">
    <property type="entry name" value="DUF7779"/>
    <property type="match status" value="1"/>
</dbReference>
<reference evidence="3" key="1">
    <citation type="submission" date="2018-12" db="EMBL/GenBank/DDBJ databases">
        <title>Tengunoibacter tsumagoiensis gen. nov., sp. nov., Dictyobacter kobayashii sp. nov., D. alpinus sp. nov., and D. joshuensis sp. nov. and description of Dictyobacteraceae fam. nov. within the order Ktedonobacterales isolated from Tengu-no-mugimeshi.</title>
        <authorList>
            <person name="Wang C.M."/>
            <person name="Zheng Y."/>
            <person name="Sakai Y."/>
            <person name="Toyoda A."/>
            <person name="Minakuchi Y."/>
            <person name="Abe K."/>
            <person name="Yokota A."/>
            <person name="Yabe S."/>
        </authorList>
    </citation>
    <scope>NUCLEOTIDE SEQUENCE [LARGE SCALE GENOMIC DNA]</scope>
    <source>
        <strain evidence="3">Uno11</strain>
    </source>
</reference>
<gene>
    <name evidence="2" type="ORF">KDK_50020</name>
</gene>
<dbReference type="EMBL" id="BIFS01000001">
    <property type="protein sequence ID" value="GCE21202.1"/>
    <property type="molecule type" value="Genomic_DNA"/>
</dbReference>
<proteinExistence type="predicted"/>
<organism evidence="2 3">
    <name type="scientific">Dictyobacter kobayashii</name>
    <dbReference type="NCBI Taxonomy" id="2014872"/>
    <lineage>
        <taxon>Bacteria</taxon>
        <taxon>Bacillati</taxon>
        <taxon>Chloroflexota</taxon>
        <taxon>Ktedonobacteria</taxon>
        <taxon>Ktedonobacterales</taxon>
        <taxon>Dictyobacteraceae</taxon>
        <taxon>Dictyobacter</taxon>
    </lineage>
</organism>
<comment type="caution">
    <text evidence="2">The sequence shown here is derived from an EMBL/GenBank/DDBJ whole genome shotgun (WGS) entry which is preliminary data.</text>
</comment>
<evidence type="ECO:0000313" key="2">
    <source>
        <dbReference type="EMBL" id="GCE21202.1"/>
    </source>
</evidence>
<dbReference type="AlphaFoldDB" id="A0A402AQ32"/>
<accession>A0A402AQ32</accession>
<dbReference type="RefSeq" id="WP_126552737.1">
    <property type="nucleotide sequence ID" value="NZ_BIFS01000001.1"/>
</dbReference>
<feature type="domain" description="DUF7779" evidence="1">
    <location>
        <begin position="101"/>
        <end position="184"/>
    </location>
</feature>
<name>A0A402AQ32_9CHLR</name>